<dbReference type="GO" id="GO:0003700">
    <property type="term" value="F:DNA-binding transcription factor activity"/>
    <property type="evidence" value="ECO:0007669"/>
    <property type="project" value="TreeGrafter"/>
</dbReference>
<evidence type="ECO:0000256" key="1">
    <source>
        <dbReference type="ARBA" id="ARBA00023125"/>
    </source>
</evidence>
<keyword evidence="5" id="KW-1185">Reference proteome</keyword>
<dbReference type="AlphaFoldDB" id="A0A9X2I493"/>
<keyword evidence="1 2" id="KW-0238">DNA-binding</keyword>
<dbReference type="GO" id="GO:0000976">
    <property type="term" value="F:transcription cis-regulatory region binding"/>
    <property type="evidence" value="ECO:0007669"/>
    <property type="project" value="TreeGrafter"/>
</dbReference>
<dbReference type="InterPro" id="IPR015292">
    <property type="entry name" value="Tscrpt_reg_YbiH_C"/>
</dbReference>
<dbReference type="EMBL" id="JAMFTH010000004">
    <property type="protein sequence ID" value="MCP8900080.1"/>
    <property type="molecule type" value="Genomic_DNA"/>
</dbReference>
<reference evidence="4" key="1">
    <citation type="submission" date="2022-05" db="EMBL/GenBank/DDBJ databases">
        <authorList>
            <person name="Sun H.-N."/>
        </authorList>
    </citation>
    <scope>NUCLEOTIDE SEQUENCE</scope>
    <source>
        <strain evidence="4">HB14</strain>
    </source>
</reference>
<feature type="DNA-binding region" description="H-T-H motif" evidence="2">
    <location>
        <begin position="28"/>
        <end position="47"/>
    </location>
</feature>
<dbReference type="SUPFAM" id="SSF48498">
    <property type="entry name" value="Tetracyclin repressor-like, C-terminal domain"/>
    <property type="match status" value="1"/>
</dbReference>
<comment type="caution">
    <text evidence="4">The sequence shown here is derived from an EMBL/GenBank/DDBJ whole genome shotgun (WGS) entry which is preliminary data.</text>
</comment>
<dbReference type="PRINTS" id="PR00455">
    <property type="entry name" value="HTHTETR"/>
</dbReference>
<dbReference type="SUPFAM" id="SSF46689">
    <property type="entry name" value="Homeodomain-like"/>
    <property type="match status" value="1"/>
</dbReference>
<dbReference type="Gene3D" id="1.10.357.10">
    <property type="entry name" value="Tetracycline Repressor, domain 2"/>
    <property type="match status" value="1"/>
</dbReference>
<protein>
    <submittedName>
        <fullName evidence="4">CerR family C-terminal domain-containing protein</fullName>
    </submittedName>
</protein>
<dbReference type="InterPro" id="IPR050109">
    <property type="entry name" value="HTH-type_TetR-like_transc_reg"/>
</dbReference>
<feature type="domain" description="HTH tetR-type" evidence="3">
    <location>
        <begin position="5"/>
        <end position="65"/>
    </location>
</feature>
<dbReference type="PROSITE" id="PS50977">
    <property type="entry name" value="HTH_TETR_2"/>
    <property type="match status" value="1"/>
</dbReference>
<name>A0A9X2I493_9GAMM</name>
<accession>A0A9X2I493</accession>
<evidence type="ECO:0000313" key="4">
    <source>
        <dbReference type="EMBL" id="MCP8900080.1"/>
    </source>
</evidence>
<dbReference type="Proteomes" id="UP001139319">
    <property type="component" value="Unassembled WGS sequence"/>
</dbReference>
<evidence type="ECO:0000313" key="5">
    <source>
        <dbReference type="Proteomes" id="UP001139319"/>
    </source>
</evidence>
<organism evidence="4 5">
    <name type="scientific">Gilvimarinus xylanilyticus</name>
    <dbReference type="NCBI Taxonomy" id="2944139"/>
    <lineage>
        <taxon>Bacteria</taxon>
        <taxon>Pseudomonadati</taxon>
        <taxon>Pseudomonadota</taxon>
        <taxon>Gammaproteobacteria</taxon>
        <taxon>Cellvibrionales</taxon>
        <taxon>Cellvibrionaceae</taxon>
        <taxon>Gilvimarinus</taxon>
    </lineage>
</organism>
<gene>
    <name evidence="4" type="ORF">M6D89_12295</name>
</gene>
<reference evidence="4" key="2">
    <citation type="submission" date="2023-01" db="EMBL/GenBank/DDBJ databases">
        <title>Gilvimarinus xylanilyticus HB14 isolated from Caulerpa lentillifera aquaculture base in Hainan, China.</title>
        <authorList>
            <person name="Zhang Y.-J."/>
        </authorList>
    </citation>
    <scope>NUCLEOTIDE SEQUENCE</scope>
    <source>
        <strain evidence="4">HB14</strain>
    </source>
</reference>
<sequence>MTERETTEAKLLEAGIALFGELGFKATTTRMIADKAGANIGSIAYYFGNKQGLYLAIVGQISRRILEKLSYAQMPDPQPLSASQARDMLTQTLHRMIDVFATDAEAEKWLMLVLREQVSPTQAFEALYENAFSRVQNFLCVLVAKICDASPHSREVILQTHMLVGQVTFLLVGRTPLLRRLGSQQTSLSPAAMESAKAIVARQVQTLNV</sequence>
<dbReference type="InterPro" id="IPR036271">
    <property type="entry name" value="Tet_transcr_reg_TetR-rel_C_sf"/>
</dbReference>
<dbReference type="Pfam" id="PF00440">
    <property type="entry name" value="TetR_N"/>
    <property type="match status" value="1"/>
</dbReference>
<dbReference type="Pfam" id="PF09209">
    <property type="entry name" value="CecR_C"/>
    <property type="match status" value="1"/>
</dbReference>
<dbReference type="Gene3D" id="1.10.10.60">
    <property type="entry name" value="Homeodomain-like"/>
    <property type="match status" value="1"/>
</dbReference>
<dbReference type="RefSeq" id="WP_253968377.1">
    <property type="nucleotide sequence ID" value="NZ_JAMFTH010000004.1"/>
</dbReference>
<dbReference type="InterPro" id="IPR009057">
    <property type="entry name" value="Homeodomain-like_sf"/>
</dbReference>
<evidence type="ECO:0000256" key="2">
    <source>
        <dbReference type="PROSITE-ProRule" id="PRU00335"/>
    </source>
</evidence>
<proteinExistence type="predicted"/>
<dbReference type="PANTHER" id="PTHR30055">
    <property type="entry name" value="HTH-TYPE TRANSCRIPTIONAL REGULATOR RUTR"/>
    <property type="match status" value="1"/>
</dbReference>
<dbReference type="PANTHER" id="PTHR30055:SF226">
    <property type="entry name" value="HTH-TYPE TRANSCRIPTIONAL REGULATOR PKSA"/>
    <property type="match status" value="1"/>
</dbReference>
<dbReference type="InterPro" id="IPR001647">
    <property type="entry name" value="HTH_TetR"/>
</dbReference>
<evidence type="ECO:0000259" key="3">
    <source>
        <dbReference type="PROSITE" id="PS50977"/>
    </source>
</evidence>